<dbReference type="EMBL" id="BOMP01000158">
    <property type="protein sequence ID" value="GIE45297.1"/>
    <property type="molecule type" value="Genomic_DNA"/>
</dbReference>
<evidence type="ECO:0000259" key="3">
    <source>
        <dbReference type="PROSITE" id="PS50110"/>
    </source>
</evidence>
<comment type="caution">
    <text evidence="4">The sequence shown here is derived from an EMBL/GenBank/DDBJ whole genome shotgun (WGS) entry which is preliminary data.</text>
</comment>
<evidence type="ECO:0000256" key="1">
    <source>
        <dbReference type="ARBA" id="ARBA00022553"/>
    </source>
</evidence>
<keyword evidence="1" id="KW-0597">Phosphoprotein</keyword>
<evidence type="ECO:0000313" key="5">
    <source>
        <dbReference type="Proteomes" id="UP000631312"/>
    </source>
</evidence>
<dbReference type="InterPro" id="IPR050595">
    <property type="entry name" value="Bact_response_regulator"/>
</dbReference>
<sequence>MVTSVLVVDDDPTLLRLVETVLRSAGLEVASRDTGEAALRAAHAHLPDCAVLGTGPGHTAGAMSAGRLCRAIRADRCTADIPILLLTEQGHALDAAAAFDAGADDFLARPFTAQDLLSRIETLAIGTGRGEIRSRG</sequence>
<keyword evidence="5" id="KW-1185">Reference proteome</keyword>
<dbReference type="SUPFAM" id="SSF52172">
    <property type="entry name" value="CheY-like"/>
    <property type="match status" value="1"/>
</dbReference>
<feature type="domain" description="Response regulatory" evidence="3">
    <location>
        <begin position="4"/>
        <end position="124"/>
    </location>
</feature>
<comment type="caution">
    <text evidence="2">Lacks conserved residue(s) required for the propagation of feature annotation.</text>
</comment>
<dbReference type="PROSITE" id="PS50110">
    <property type="entry name" value="RESPONSE_REGULATORY"/>
    <property type="match status" value="1"/>
</dbReference>
<dbReference type="PANTHER" id="PTHR44591">
    <property type="entry name" value="STRESS RESPONSE REGULATOR PROTEIN 1"/>
    <property type="match status" value="1"/>
</dbReference>
<dbReference type="Gene3D" id="3.40.50.2300">
    <property type="match status" value="1"/>
</dbReference>
<dbReference type="InterPro" id="IPR011006">
    <property type="entry name" value="CheY-like_superfamily"/>
</dbReference>
<dbReference type="InterPro" id="IPR001789">
    <property type="entry name" value="Sig_transdc_resp-reg_receiver"/>
</dbReference>
<evidence type="ECO:0000313" key="4">
    <source>
        <dbReference type="EMBL" id="GIE45297.1"/>
    </source>
</evidence>
<dbReference type="Pfam" id="PF00072">
    <property type="entry name" value="Response_reg"/>
    <property type="match status" value="1"/>
</dbReference>
<dbReference type="PANTHER" id="PTHR44591:SF3">
    <property type="entry name" value="RESPONSE REGULATORY DOMAIN-CONTAINING PROTEIN"/>
    <property type="match status" value="1"/>
</dbReference>
<accession>A0ABQ4AW81</accession>
<name>A0ABQ4AW81_9ACTN</name>
<protein>
    <recommendedName>
        <fullName evidence="3">Response regulatory domain-containing protein</fullName>
    </recommendedName>
</protein>
<reference evidence="4 5" key="1">
    <citation type="submission" date="2021-01" db="EMBL/GenBank/DDBJ databases">
        <title>Whole genome shotgun sequence of Actinoplanes lobatus NBRC 12513.</title>
        <authorList>
            <person name="Komaki H."/>
            <person name="Tamura T."/>
        </authorList>
    </citation>
    <scope>NUCLEOTIDE SEQUENCE [LARGE SCALE GENOMIC DNA]</scope>
    <source>
        <strain evidence="4 5">NBRC 12513</strain>
    </source>
</reference>
<dbReference type="Proteomes" id="UP000631312">
    <property type="component" value="Unassembled WGS sequence"/>
</dbReference>
<evidence type="ECO:0000256" key="2">
    <source>
        <dbReference type="PROSITE-ProRule" id="PRU00169"/>
    </source>
</evidence>
<proteinExistence type="predicted"/>
<dbReference type="SMART" id="SM00448">
    <property type="entry name" value="REC"/>
    <property type="match status" value="1"/>
</dbReference>
<gene>
    <name evidence="4" type="ORF">Alo02nite_81950</name>
</gene>
<organism evidence="4 5">
    <name type="scientific">Actinoplanes lobatus</name>
    <dbReference type="NCBI Taxonomy" id="113568"/>
    <lineage>
        <taxon>Bacteria</taxon>
        <taxon>Bacillati</taxon>
        <taxon>Actinomycetota</taxon>
        <taxon>Actinomycetes</taxon>
        <taxon>Micromonosporales</taxon>
        <taxon>Micromonosporaceae</taxon>
        <taxon>Actinoplanes</taxon>
    </lineage>
</organism>